<dbReference type="eggNOG" id="COG2063">
    <property type="taxonomic scope" value="Bacteria"/>
</dbReference>
<dbReference type="PANTHER" id="PTHR34933">
    <property type="entry name" value="FLAGELLAR L-RING PROTEIN"/>
    <property type="match status" value="1"/>
</dbReference>
<keyword evidence="6 7" id="KW-0998">Cell outer membrane</keyword>
<dbReference type="AlphaFoldDB" id="L0KAL6"/>
<evidence type="ECO:0000256" key="3">
    <source>
        <dbReference type="ARBA" id="ARBA00022729"/>
    </source>
</evidence>
<evidence type="ECO:0000256" key="2">
    <source>
        <dbReference type="ARBA" id="ARBA00006929"/>
    </source>
</evidence>
<dbReference type="HOGENOM" id="CLU_069313_2_1_9"/>
<dbReference type="OrthoDB" id="9816119at2"/>
<gene>
    <name evidence="7" type="primary">flgH</name>
    <name evidence="9" type="ordered locus">Halha_2448</name>
</gene>
<dbReference type="GO" id="GO:0071973">
    <property type="term" value="P:bacterial-type flagellum-dependent cell motility"/>
    <property type="evidence" value="ECO:0007669"/>
    <property type="project" value="InterPro"/>
</dbReference>
<keyword evidence="9" id="KW-0966">Cell projection</keyword>
<organism evidence="9 10">
    <name type="scientific">Halobacteroides halobius (strain ATCC 35273 / DSM 5150 / MD-1)</name>
    <dbReference type="NCBI Taxonomy" id="748449"/>
    <lineage>
        <taxon>Bacteria</taxon>
        <taxon>Bacillati</taxon>
        <taxon>Bacillota</taxon>
        <taxon>Clostridia</taxon>
        <taxon>Halanaerobiales</taxon>
        <taxon>Halobacteroidaceae</taxon>
        <taxon>Halobacteroides</taxon>
    </lineage>
</organism>
<dbReference type="GO" id="GO:0003774">
    <property type="term" value="F:cytoskeletal motor activity"/>
    <property type="evidence" value="ECO:0007669"/>
    <property type="project" value="InterPro"/>
</dbReference>
<evidence type="ECO:0000256" key="7">
    <source>
        <dbReference type="HAMAP-Rule" id="MF_00415"/>
    </source>
</evidence>
<feature type="signal peptide" evidence="8">
    <location>
        <begin position="1"/>
        <end position="22"/>
    </location>
</feature>
<comment type="function">
    <text evidence="1 7">Assembles around the rod to form the L-ring and probably protects the motor/basal body from shearing forces during rotation.</text>
</comment>
<reference evidence="10" key="1">
    <citation type="submission" date="2012-02" db="EMBL/GenBank/DDBJ databases">
        <title>The complete genome of Halobacteroides halobius DSM 5150.</title>
        <authorList>
            <person name="Lucas S."/>
            <person name="Copeland A."/>
            <person name="Lapidus A."/>
            <person name="Glavina del Rio T."/>
            <person name="Dalin E."/>
            <person name="Tice H."/>
            <person name="Bruce D."/>
            <person name="Goodwin L."/>
            <person name="Pitluck S."/>
            <person name="Peters L."/>
            <person name="Mikhailova N."/>
            <person name="Gu W."/>
            <person name="Kyrpides N."/>
            <person name="Mavromatis K."/>
            <person name="Ivanova N."/>
            <person name="Brettin T."/>
            <person name="Detter J.C."/>
            <person name="Han C."/>
            <person name="Larimer F."/>
            <person name="Land M."/>
            <person name="Hauser L."/>
            <person name="Markowitz V."/>
            <person name="Cheng J.-F."/>
            <person name="Hugenholtz P."/>
            <person name="Woyke T."/>
            <person name="Wu D."/>
            <person name="Tindall B."/>
            <person name="Pomrenke H."/>
            <person name="Brambilla E."/>
            <person name="Klenk H.-P."/>
            <person name="Eisen J.A."/>
        </authorList>
    </citation>
    <scope>NUCLEOTIDE SEQUENCE [LARGE SCALE GENOMIC DNA]</scope>
    <source>
        <strain evidence="10">ATCC 35273 / DSM 5150 / MD-1</strain>
    </source>
</reference>
<dbReference type="KEGG" id="hhl:Halha_2448"/>
<accession>L0KAL6</accession>
<feature type="chain" id="PRO_5003944436" description="Flagellar L-ring protein" evidence="8">
    <location>
        <begin position="23"/>
        <end position="190"/>
    </location>
</feature>
<name>L0KAL6_HALHC</name>
<evidence type="ECO:0000256" key="5">
    <source>
        <dbReference type="ARBA" id="ARBA00023143"/>
    </source>
</evidence>
<keyword evidence="3 8" id="KW-0732">Signal</keyword>
<evidence type="ECO:0000256" key="1">
    <source>
        <dbReference type="ARBA" id="ARBA00002591"/>
    </source>
</evidence>
<proteinExistence type="inferred from homology"/>
<evidence type="ECO:0000256" key="4">
    <source>
        <dbReference type="ARBA" id="ARBA00023136"/>
    </source>
</evidence>
<keyword evidence="5 7" id="KW-0975">Bacterial flagellum</keyword>
<dbReference type="HAMAP" id="MF_00415">
    <property type="entry name" value="FlgH"/>
    <property type="match status" value="1"/>
</dbReference>
<sequence>MQYKRLALMIVIILFSTTTIQAASLWNQSKSMYSDERAYKAGDILTIIVSENATATQQASTDVSQTNQAAVGAGTGILDFINPFAFDESDSSSAAGNTSRSGNLSAKVAVRVVKVLPDGNLKISGMKEIIINDERQKINLSGIIRPEDISAGNTIQSNYIANLDINYEGKGVIANKQKPGIITRILNWFF</sequence>
<keyword evidence="9" id="KW-0282">Flagellum</keyword>
<evidence type="ECO:0000313" key="9">
    <source>
        <dbReference type="EMBL" id="AGB42322.1"/>
    </source>
</evidence>
<dbReference type="PRINTS" id="PR01008">
    <property type="entry name" value="FLGLRINGFLGH"/>
</dbReference>
<keyword evidence="10" id="KW-1185">Reference proteome</keyword>
<dbReference type="GO" id="GO:0009279">
    <property type="term" value="C:cell outer membrane"/>
    <property type="evidence" value="ECO:0007669"/>
    <property type="project" value="UniProtKB-SubCell"/>
</dbReference>
<evidence type="ECO:0000256" key="6">
    <source>
        <dbReference type="ARBA" id="ARBA00023237"/>
    </source>
</evidence>
<comment type="subunit">
    <text evidence="7">The basal body constitutes a major portion of the flagellar organelle and consists of four rings (L,P,S, and M) mounted on a central rod.</text>
</comment>
<dbReference type="GO" id="GO:0009427">
    <property type="term" value="C:bacterial-type flagellum basal body, distal rod, L ring"/>
    <property type="evidence" value="ECO:0007669"/>
    <property type="project" value="InterPro"/>
</dbReference>
<dbReference type="InterPro" id="IPR000527">
    <property type="entry name" value="Flag_Lring"/>
</dbReference>
<keyword evidence="9" id="KW-0969">Cilium</keyword>
<dbReference type="PANTHER" id="PTHR34933:SF1">
    <property type="entry name" value="FLAGELLAR L-RING PROTEIN"/>
    <property type="match status" value="1"/>
</dbReference>
<keyword evidence="4 7" id="KW-0472">Membrane</keyword>
<evidence type="ECO:0000256" key="8">
    <source>
        <dbReference type="SAM" id="SignalP"/>
    </source>
</evidence>
<dbReference type="STRING" id="748449.Halha_2448"/>
<protein>
    <recommendedName>
        <fullName evidence="7">Flagellar L-ring protein</fullName>
    </recommendedName>
    <alternativeName>
        <fullName evidence="7">Basal body L-ring protein</fullName>
    </alternativeName>
</protein>
<comment type="similarity">
    <text evidence="2 7">Belongs to the FlgH family.</text>
</comment>
<evidence type="ECO:0000313" key="10">
    <source>
        <dbReference type="Proteomes" id="UP000010880"/>
    </source>
</evidence>
<dbReference type="Pfam" id="PF02107">
    <property type="entry name" value="FlgH"/>
    <property type="match status" value="1"/>
</dbReference>
<dbReference type="EMBL" id="CP003359">
    <property type="protein sequence ID" value="AGB42322.1"/>
    <property type="molecule type" value="Genomic_DNA"/>
</dbReference>
<dbReference type="Proteomes" id="UP000010880">
    <property type="component" value="Chromosome"/>
</dbReference>
<dbReference type="RefSeq" id="WP_015328036.1">
    <property type="nucleotide sequence ID" value="NC_019978.1"/>
</dbReference>
<comment type="subcellular location">
    <subcellularLocation>
        <location evidence="7">Cell outer membrane</location>
    </subcellularLocation>
    <subcellularLocation>
        <location evidence="7">Bacterial flagellum basal body</location>
    </subcellularLocation>
</comment>